<protein>
    <recommendedName>
        <fullName evidence="3">Killing trait domain-containing protein</fullName>
    </recommendedName>
</protein>
<dbReference type="Proteomes" id="UP001465153">
    <property type="component" value="Unassembled WGS sequence"/>
</dbReference>
<keyword evidence="2" id="KW-1185">Reference proteome</keyword>
<reference evidence="1 2" key="1">
    <citation type="submission" date="2024-04" db="EMBL/GenBank/DDBJ databases">
        <title>Draft genome sequence of Sessilibacter corallicola NBRC 116591.</title>
        <authorList>
            <person name="Miyakawa T."/>
            <person name="Kusuya Y."/>
            <person name="Miura T."/>
        </authorList>
    </citation>
    <scope>NUCLEOTIDE SEQUENCE [LARGE SCALE GENOMIC DNA]</scope>
    <source>
        <strain evidence="1 2">KU-00831-HH</strain>
    </source>
</reference>
<sequence length="67" mass="6759">MNDSNLISIAAAPPESMAFVSMSMAESISIMLENAVNAEKNAQIVQTAAVAQCCALMISVGAAGAAK</sequence>
<proteinExistence type="predicted"/>
<evidence type="ECO:0000313" key="2">
    <source>
        <dbReference type="Proteomes" id="UP001465153"/>
    </source>
</evidence>
<organism evidence="1 2">
    <name type="scientific">Sessilibacter corallicola</name>
    <dbReference type="NCBI Taxonomy" id="2904075"/>
    <lineage>
        <taxon>Bacteria</taxon>
        <taxon>Pseudomonadati</taxon>
        <taxon>Pseudomonadota</taxon>
        <taxon>Gammaproteobacteria</taxon>
        <taxon>Cellvibrionales</taxon>
        <taxon>Cellvibrionaceae</taxon>
        <taxon>Sessilibacter</taxon>
    </lineage>
</organism>
<evidence type="ECO:0000313" key="1">
    <source>
        <dbReference type="EMBL" id="GAA6166884.1"/>
    </source>
</evidence>
<evidence type="ECO:0008006" key="3">
    <source>
        <dbReference type="Google" id="ProtNLM"/>
    </source>
</evidence>
<gene>
    <name evidence="1" type="ORF">NBRC116591_06940</name>
</gene>
<dbReference type="EMBL" id="BAABWN010000002">
    <property type="protein sequence ID" value="GAA6166884.1"/>
    <property type="molecule type" value="Genomic_DNA"/>
</dbReference>
<dbReference type="Pfam" id="PF11747">
    <property type="entry name" value="RebB"/>
    <property type="match status" value="1"/>
</dbReference>
<comment type="caution">
    <text evidence="1">The sequence shown here is derived from an EMBL/GenBank/DDBJ whole genome shotgun (WGS) entry which is preliminary data.</text>
</comment>
<accession>A0ABQ0A5G1</accession>
<name>A0ABQ0A5G1_9GAMM</name>
<dbReference type="InterPro" id="IPR021070">
    <property type="entry name" value="Killing_trait_RebB"/>
</dbReference>
<dbReference type="RefSeq" id="WP_233087618.1">
    <property type="nucleotide sequence ID" value="NZ_BAABWN010000002.1"/>
</dbReference>